<sequence length="109" mass="12234">MKALRLHYTAFSSYLGSLAIAFAYRKDEPETAMDFYMPDIYRAVALTFLLPPYHLGKVSPANLEVLGFGLALRIGWEVCLVAPARLIITTHIDQTHIQVQAPLEAQKLM</sequence>
<proteinExistence type="predicted"/>
<organism evidence="1 2">
    <name type="scientific">Steinernema carpocapsae</name>
    <name type="common">Entomopathogenic nematode</name>
    <dbReference type="NCBI Taxonomy" id="34508"/>
    <lineage>
        <taxon>Eukaryota</taxon>
        <taxon>Metazoa</taxon>
        <taxon>Ecdysozoa</taxon>
        <taxon>Nematoda</taxon>
        <taxon>Chromadorea</taxon>
        <taxon>Rhabditida</taxon>
        <taxon>Tylenchina</taxon>
        <taxon>Panagrolaimomorpha</taxon>
        <taxon>Strongyloidoidea</taxon>
        <taxon>Steinernematidae</taxon>
        <taxon>Steinernema</taxon>
    </lineage>
</organism>
<reference evidence="1 2" key="2">
    <citation type="journal article" date="2019" name="G3 (Bethesda)">
        <title>Hybrid Assembly of the Genome of the Entomopathogenic Nematode Steinernema carpocapsae Identifies the X-Chromosome.</title>
        <authorList>
            <person name="Serra L."/>
            <person name="Macchietto M."/>
            <person name="Macias-Munoz A."/>
            <person name="McGill C.J."/>
            <person name="Rodriguez I.M."/>
            <person name="Rodriguez B."/>
            <person name="Murad R."/>
            <person name="Mortazavi A."/>
        </authorList>
    </citation>
    <scope>NUCLEOTIDE SEQUENCE [LARGE SCALE GENOMIC DNA]</scope>
    <source>
        <strain evidence="1 2">ALL</strain>
    </source>
</reference>
<dbReference type="Proteomes" id="UP000298663">
    <property type="component" value="Unassembled WGS sequence"/>
</dbReference>
<accession>A0A4U5NZ51</accession>
<keyword evidence="2" id="KW-1185">Reference proteome</keyword>
<comment type="caution">
    <text evidence="1">The sequence shown here is derived from an EMBL/GenBank/DDBJ whole genome shotgun (WGS) entry which is preliminary data.</text>
</comment>
<name>A0A4U5NZ51_STECR</name>
<protein>
    <submittedName>
        <fullName evidence="1">Uncharacterized protein</fullName>
    </submittedName>
</protein>
<reference evidence="1 2" key="1">
    <citation type="journal article" date="2015" name="Genome Biol.">
        <title>Comparative genomics of Steinernema reveals deeply conserved gene regulatory networks.</title>
        <authorList>
            <person name="Dillman A.R."/>
            <person name="Macchietto M."/>
            <person name="Porter C.F."/>
            <person name="Rogers A."/>
            <person name="Williams B."/>
            <person name="Antoshechkin I."/>
            <person name="Lee M.M."/>
            <person name="Goodwin Z."/>
            <person name="Lu X."/>
            <person name="Lewis E.E."/>
            <person name="Goodrich-Blair H."/>
            <person name="Stock S.P."/>
            <person name="Adams B.J."/>
            <person name="Sternberg P.W."/>
            <person name="Mortazavi A."/>
        </authorList>
    </citation>
    <scope>NUCLEOTIDE SEQUENCE [LARGE SCALE GENOMIC DNA]</scope>
    <source>
        <strain evidence="1 2">ALL</strain>
    </source>
</reference>
<gene>
    <name evidence="1" type="ORF">L596_013114</name>
</gene>
<dbReference type="AlphaFoldDB" id="A0A4U5NZ51"/>
<dbReference type="EMBL" id="AZBU02000003">
    <property type="protein sequence ID" value="TKR88947.1"/>
    <property type="molecule type" value="Genomic_DNA"/>
</dbReference>
<evidence type="ECO:0000313" key="2">
    <source>
        <dbReference type="Proteomes" id="UP000298663"/>
    </source>
</evidence>
<evidence type="ECO:0000313" key="1">
    <source>
        <dbReference type="EMBL" id="TKR88947.1"/>
    </source>
</evidence>